<dbReference type="RefSeq" id="WP_251510090.1">
    <property type="nucleotide sequence ID" value="NZ_JAMBON010000001.1"/>
</dbReference>
<keyword evidence="2" id="KW-1185">Reference proteome</keyword>
<accession>A0ABW4HWC9</accession>
<gene>
    <name evidence="1" type="ORF">ACFSBH_20390</name>
</gene>
<name>A0ABW4HWC9_9BACI</name>
<dbReference type="Pfam" id="PF11116">
    <property type="entry name" value="DUF2624"/>
    <property type="match status" value="1"/>
</dbReference>
<protein>
    <submittedName>
        <fullName evidence="1">DUF2624 domain-containing protein</fullName>
    </submittedName>
</protein>
<proteinExistence type="predicted"/>
<dbReference type="InterPro" id="IPR020277">
    <property type="entry name" value="DUF2624"/>
</dbReference>
<evidence type="ECO:0000313" key="1">
    <source>
        <dbReference type="EMBL" id="MFD1609983.1"/>
    </source>
</evidence>
<dbReference type="EMBL" id="JBHUDE010000166">
    <property type="protein sequence ID" value="MFD1609983.1"/>
    <property type="molecule type" value="Genomic_DNA"/>
</dbReference>
<sequence length="94" mass="11036">MSFFIKEIVKNRLRQLTVNELLHYAGEYGFSITREEAHHILHYLQSSDLDIFSKQAMDEAYVKLAEITDQQTASKAKLLFEQIVKSYGLEDYFK</sequence>
<evidence type="ECO:0000313" key="2">
    <source>
        <dbReference type="Proteomes" id="UP001597221"/>
    </source>
</evidence>
<organism evidence="1 2">
    <name type="scientific">Oceanobacillus luteolus</name>
    <dbReference type="NCBI Taxonomy" id="1274358"/>
    <lineage>
        <taxon>Bacteria</taxon>
        <taxon>Bacillati</taxon>
        <taxon>Bacillota</taxon>
        <taxon>Bacilli</taxon>
        <taxon>Bacillales</taxon>
        <taxon>Bacillaceae</taxon>
        <taxon>Oceanobacillus</taxon>
    </lineage>
</organism>
<dbReference type="Proteomes" id="UP001597221">
    <property type="component" value="Unassembled WGS sequence"/>
</dbReference>
<reference evidence="2" key="1">
    <citation type="journal article" date="2019" name="Int. J. Syst. Evol. Microbiol.">
        <title>The Global Catalogue of Microorganisms (GCM) 10K type strain sequencing project: providing services to taxonomists for standard genome sequencing and annotation.</title>
        <authorList>
            <consortium name="The Broad Institute Genomics Platform"/>
            <consortium name="The Broad Institute Genome Sequencing Center for Infectious Disease"/>
            <person name="Wu L."/>
            <person name="Ma J."/>
        </authorList>
    </citation>
    <scope>NUCLEOTIDE SEQUENCE [LARGE SCALE GENOMIC DNA]</scope>
    <source>
        <strain evidence="2">CGMCC 1.12376</strain>
    </source>
</reference>
<comment type="caution">
    <text evidence="1">The sequence shown here is derived from an EMBL/GenBank/DDBJ whole genome shotgun (WGS) entry which is preliminary data.</text>
</comment>